<evidence type="ECO:0000256" key="1">
    <source>
        <dbReference type="SAM" id="SignalP"/>
    </source>
</evidence>
<dbReference type="AlphaFoldDB" id="A0AAN7CV19"/>
<reference evidence="2" key="2">
    <citation type="submission" date="2023-05" db="EMBL/GenBank/DDBJ databases">
        <authorList>
            <consortium name="Lawrence Berkeley National Laboratory"/>
            <person name="Steindorff A."/>
            <person name="Hensen N."/>
            <person name="Bonometti L."/>
            <person name="Westerberg I."/>
            <person name="Brannstrom I.O."/>
            <person name="Guillou S."/>
            <person name="Cros-Aarteil S."/>
            <person name="Calhoun S."/>
            <person name="Haridas S."/>
            <person name="Kuo A."/>
            <person name="Mondo S."/>
            <person name="Pangilinan J."/>
            <person name="Riley R."/>
            <person name="Labutti K."/>
            <person name="Andreopoulos B."/>
            <person name="Lipzen A."/>
            <person name="Chen C."/>
            <person name="Yanf M."/>
            <person name="Daum C."/>
            <person name="Ng V."/>
            <person name="Clum A."/>
            <person name="Ohm R."/>
            <person name="Martin F."/>
            <person name="Silar P."/>
            <person name="Natvig D."/>
            <person name="Lalanne C."/>
            <person name="Gautier V."/>
            <person name="Ament-Velasquez S.L."/>
            <person name="Kruys A."/>
            <person name="Hutchinson M.I."/>
            <person name="Powell A.J."/>
            <person name="Barry K."/>
            <person name="Miller A.N."/>
            <person name="Grigoriev I.V."/>
            <person name="Debuchy R."/>
            <person name="Gladieux P."/>
            <person name="Thoren M.H."/>
            <person name="Johannesson H."/>
        </authorList>
    </citation>
    <scope>NUCLEOTIDE SEQUENCE</scope>
    <source>
        <strain evidence="2">CBS 359.72</strain>
    </source>
</reference>
<evidence type="ECO:0000313" key="2">
    <source>
        <dbReference type="EMBL" id="KAK4248844.1"/>
    </source>
</evidence>
<sequence>MLLTTLFSLAAWIVPTFASPDIDNMRVGQSEFRMGAILSRQQDQGQTNLQVFSGALGGAGAPAITNSGDPDRPFEVEGDTFPDYESAANRACDNQKNACADVVNNGSGASFEVGDCDLQNGETVRAIYPIFLFRCGRHTDISCYMEEEEEEADDRVCLFAEQCKSEASSAAVKAFPSSAPVLVGSDADFDFFCEV</sequence>
<evidence type="ECO:0000313" key="3">
    <source>
        <dbReference type="Proteomes" id="UP001303647"/>
    </source>
</evidence>
<dbReference type="EMBL" id="MU857631">
    <property type="protein sequence ID" value="KAK4248844.1"/>
    <property type="molecule type" value="Genomic_DNA"/>
</dbReference>
<protein>
    <submittedName>
        <fullName evidence="2">Uncharacterized protein</fullName>
    </submittedName>
</protein>
<proteinExistence type="predicted"/>
<keyword evidence="3" id="KW-1185">Reference proteome</keyword>
<feature type="signal peptide" evidence="1">
    <location>
        <begin position="1"/>
        <end position="18"/>
    </location>
</feature>
<accession>A0AAN7CV19</accession>
<comment type="caution">
    <text evidence="2">The sequence shown here is derived from an EMBL/GenBank/DDBJ whole genome shotgun (WGS) entry which is preliminary data.</text>
</comment>
<name>A0AAN7CV19_9PEZI</name>
<gene>
    <name evidence="2" type="ORF">C7999DRAFT_13230</name>
</gene>
<organism evidence="2 3">
    <name type="scientific">Corynascus novoguineensis</name>
    <dbReference type="NCBI Taxonomy" id="1126955"/>
    <lineage>
        <taxon>Eukaryota</taxon>
        <taxon>Fungi</taxon>
        <taxon>Dikarya</taxon>
        <taxon>Ascomycota</taxon>
        <taxon>Pezizomycotina</taxon>
        <taxon>Sordariomycetes</taxon>
        <taxon>Sordariomycetidae</taxon>
        <taxon>Sordariales</taxon>
        <taxon>Chaetomiaceae</taxon>
        <taxon>Corynascus</taxon>
    </lineage>
</organism>
<dbReference type="Proteomes" id="UP001303647">
    <property type="component" value="Unassembled WGS sequence"/>
</dbReference>
<keyword evidence="1" id="KW-0732">Signal</keyword>
<feature type="chain" id="PRO_5042983540" evidence="1">
    <location>
        <begin position="19"/>
        <end position="195"/>
    </location>
</feature>
<reference evidence="2" key="1">
    <citation type="journal article" date="2023" name="Mol. Phylogenet. Evol.">
        <title>Genome-scale phylogeny and comparative genomics of the fungal order Sordariales.</title>
        <authorList>
            <person name="Hensen N."/>
            <person name="Bonometti L."/>
            <person name="Westerberg I."/>
            <person name="Brannstrom I.O."/>
            <person name="Guillou S."/>
            <person name="Cros-Aarteil S."/>
            <person name="Calhoun S."/>
            <person name="Haridas S."/>
            <person name="Kuo A."/>
            <person name="Mondo S."/>
            <person name="Pangilinan J."/>
            <person name="Riley R."/>
            <person name="LaButti K."/>
            <person name="Andreopoulos B."/>
            <person name="Lipzen A."/>
            <person name="Chen C."/>
            <person name="Yan M."/>
            <person name="Daum C."/>
            <person name="Ng V."/>
            <person name="Clum A."/>
            <person name="Steindorff A."/>
            <person name="Ohm R.A."/>
            <person name="Martin F."/>
            <person name="Silar P."/>
            <person name="Natvig D.O."/>
            <person name="Lalanne C."/>
            <person name="Gautier V."/>
            <person name="Ament-Velasquez S.L."/>
            <person name="Kruys A."/>
            <person name="Hutchinson M.I."/>
            <person name="Powell A.J."/>
            <person name="Barry K."/>
            <person name="Miller A.N."/>
            <person name="Grigoriev I.V."/>
            <person name="Debuchy R."/>
            <person name="Gladieux P."/>
            <person name="Hiltunen Thoren M."/>
            <person name="Johannesson H."/>
        </authorList>
    </citation>
    <scope>NUCLEOTIDE SEQUENCE</scope>
    <source>
        <strain evidence="2">CBS 359.72</strain>
    </source>
</reference>